<evidence type="ECO:0000259" key="1">
    <source>
        <dbReference type="Pfam" id="PF13524"/>
    </source>
</evidence>
<dbReference type="Gene3D" id="3.40.50.2000">
    <property type="entry name" value="Glycogen Phosphorylase B"/>
    <property type="match status" value="2"/>
</dbReference>
<evidence type="ECO:0000313" key="3">
    <source>
        <dbReference type="Proteomes" id="UP000606490"/>
    </source>
</evidence>
<dbReference type="PANTHER" id="PTHR12526:SF636">
    <property type="entry name" value="BLL3647 PROTEIN"/>
    <property type="match status" value="1"/>
</dbReference>
<dbReference type="PANTHER" id="PTHR12526">
    <property type="entry name" value="GLYCOSYLTRANSFERASE"/>
    <property type="match status" value="1"/>
</dbReference>
<keyword evidence="3" id="KW-1185">Reference proteome</keyword>
<protein>
    <recommendedName>
        <fullName evidence="1">Spore protein YkvP/CgeB glycosyl transferase-like domain-containing protein</fullName>
    </recommendedName>
</protein>
<organism evidence="2 3">
    <name type="scientific">Belnapia mucosa</name>
    <dbReference type="NCBI Taxonomy" id="2804532"/>
    <lineage>
        <taxon>Bacteria</taxon>
        <taxon>Pseudomonadati</taxon>
        <taxon>Pseudomonadota</taxon>
        <taxon>Alphaproteobacteria</taxon>
        <taxon>Acetobacterales</taxon>
        <taxon>Roseomonadaceae</taxon>
        <taxon>Belnapia</taxon>
    </lineage>
</organism>
<dbReference type="Pfam" id="PF13524">
    <property type="entry name" value="Glyco_trans_1_2"/>
    <property type="match status" value="1"/>
</dbReference>
<dbReference type="InterPro" id="IPR055259">
    <property type="entry name" value="YkvP/CgeB_Glyco_trans-like"/>
</dbReference>
<name>A0ABS1V588_9PROT</name>
<proteinExistence type="predicted"/>
<evidence type="ECO:0000313" key="2">
    <source>
        <dbReference type="EMBL" id="MBL6456854.1"/>
    </source>
</evidence>
<gene>
    <name evidence="2" type="ORF">JMJ55_16065</name>
</gene>
<feature type="domain" description="Spore protein YkvP/CgeB glycosyl transferase-like" evidence="1">
    <location>
        <begin position="231"/>
        <end position="365"/>
    </location>
</feature>
<dbReference type="EMBL" id="JAEUXJ010000006">
    <property type="protein sequence ID" value="MBL6456854.1"/>
    <property type="molecule type" value="Genomic_DNA"/>
</dbReference>
<dbReference type="RefSeq" id="WP_202826594.1">
    <property type="nucleotide sequence ID" value="NZ_JAEUXJ010000006.1"/>
</dbReference>
<accession>A0ABS1V588</accession>
<sequence>MESPRPPLLMAGPLPPARNGIADYAAALLGALSAEYDCFAACEDWLAEAPPGVRVVDPALAHRLPLGGRVLHQLGNNPDHGFVLRLLRRLPGVVVLHDPGLLHLHESTGEARETILAGMRHAAPRLAATYARHLREEGFSTRANHLLFDLAGEVLVRSTAVVVHSRFAARRLALTHGAAAAAHVAVIPHLLPPGPLPDRAAARARLGIGEGEFLVVTAGFAAAAKRLDWVLAALEGLPGMRWIHAGGVPPALAPRLAGRAQVTGHLEEAALADHIAAADALVNLRFPSLGESSGILARGLAAGTPCLVSDTAAYAELPREAVLHLPLAGGAVALAEALAALRAAPERRAALGAAGRRHAEAEMALSVIAARYAEVIEAARDRPPAPPPEPVLLRLRPDRAGIAVALSGRAGPCRLLIEAEPASLVTLSLAPEGLPAALLPPEALLRAVSWRPDGLLLDISLPG</sequence>
<dbReference type="Proteomes" id="UP000606490">
    <property type="component" value="Unassembled WGS sequence"/>
</dbReference>
<dbReference type="SUPFAM" id="SSF53756">
    <property type="entry name" value="UDP-Glycosyltransferase/glycogen phosphorylase"/>
    <property type="match status" value="1"/>
</dbReference>
<reference evidence="2 3" key="1">
    <citation type="submission" date="2021-01" db="EMBL/GenBank/DDBJ databases">
        <title>Belnapia mucosa sp. nov. and Belnapia arida sp. nov., isolated from the Tabernas Desert (Almeria, Spain).</title>
        <authorList>
            <person name="Molina-Menor E."/>
            <person name="Vidal-Verdu A."/>
            <person name="Calonge A."/>
            <person name="Satari L."/>
            <person name="Pereto Magraner J."/>
            <person name="Porcar Miralles M."/>
        </authorList>
    </citation>
    <scope>NUCLEOTIDE SEQUENCE [LARGE SCALE GENOMIC DNA]</scope>
    <source>
        <strain evidence="2 3">T6</strain>
    </source>
</reference>
<comment type="caution">
    <text evidence="2">The sequence shown here is derived from an EMBL/GenBank/DDBJ whole genome shotgun (WGS) entry which is preliminary data.</text>
</comment>